<feature type="binding site" evidence="7">
    <location>
        <position position="71"/>
    </location>
    <ligand>
        <name>Zn(2+)</name>
        <dbReference type="ChEBI" id="CHEBI:29105"/>
    </ligand>
</feature>
<dbReference type="PANTHER" id="PTHR11002">
    <property type="entry name" value="CARBONIC ANHYDRASE"/>
    <property type="match status" value="1"/>
</dbReference>
<feature type="binding site" evidence="7">
    <location>
        <position position="127"/>
    </location>
    <ligand>
        <name>Zn(2+)</name>
        <dbReference type="ChEBI" id="CHEBI:29105"/>
    </ligand>
</feature>
<evidence type="ECO:0000256" key="4">
    <source>
        <dbReference type="ARBA" id="ARBA00022833"/>
    </source>
</evidence>
<feature type="binding site" evidence="7">
    <location>
        <position position="73"/>
    </location>
    <ligand>
        <name>Zn(2+)</name>
        <dbReference type="ChEBI" id="CHEBI:29105"/>
    </ligand>
</feature>
<dbReference type="Gene3D" id="3.40.1050.10">
    <property type="entry name" value="Carbonic anhydrase"/>
    <property type="match status" value="1"/>
</dbReference>
<dbReference type="STRING" id="133383.A0A1R0GSN4"/>
<comment type="cofactor">
    <cofactor evidence="7">
        <name>Zn(2+)</name>
        <dbReference type="ChEBI" id="CHEBI:29105"/>
    </cofactor>
    <text evidence="7">Binds 1 zinc ion per subunit.</text>
</comment>
<dbReference type="SUPFAM" id="SSF53056">
    <property type="entry name" value="beta-carbonic anhydrase, cab"/>
    <property type="match status" value="1"/>
</dbReference>
<evidence type="ECO:0000256" key="6">
    <source>
        <dbReference type="ARBA" id="ARBA00048348"/>
    </source>
</evidence>
<comment type="catalytic activity">
    <reaction evidence="6 8">
        <text>hydrogencarbonate + H(+) = CO2 + H2O</text>
        <dbReference type="Rhea" id="RHEA:10748"/>
        <dbReference type="ChEBI" id="CHEBI:15377"/>
        <dbReference type="ChEBI" id="CHEBI:15378"/>
        <dbReference type="ChEBI" id="CHEBI:16526"/>
        <dbReference type="ChEBI" id="CHEBI:17544"/>
        <dbReference type="EC" id="4.2.1.1"/>
    </reaction>
</comment>
<gene>
    <name evidence="9" type="ORF">AYI68_g6015</name>
</gene>
<dbReference type="SMART" id="SM00947">
    <property type="entry name" value="Pro_CA"/>
    <property type="match status" value="1"/>
</dbReference>
<accession>A0A1R0GSN4</accession>
<proteinExistence type="inferred from homology"/>
<dbReference type="GO" id="GO:0071244">
    <property type="term" value="P:cellular response to carbon dioxide"/>
    <property type="evidence" value="ECO:0007669"/>
    <property type="project" value="TreeGrafter"/>
</dbReference>
<dbReference type="EMBL" id="LSSL01003992">
    <property type="protein sequence ID" value="OLY79904.1"/>
    <property type="molecule type" value="Genomic_DNA"/>
</dbReference>
<organism evidence="9 10">
    <name type="scientific">Smittium mucronatum</name>
    <dbReference type="NCBI Taxonomy" id="133383"/>
    <lineage>
        <taxon>Eukaryota</taxon>
        <taxon>Fungi</taxon>
        <taxon>Fungi incertae sedis</taxon>
        <taxon>Zoopagomycota</taxon>
        <taxon>Kickxellomycotina</taxon>
        <taxon>Harpellomycetes</taxon>
        <taxon>Harpellales</taxon>
        <taxon>Legeriomycetaceae</taxon>
        <taxon>Smittium</taxon>
    </lineage>
</organism>
<evidence type="ECO:0000256" key="8">
    <source>
        <dbReference type="RuleBase" id="RU003956"/>
    </source>
</evidence>
<evidence type="ECO:0000313" key="10">
    <source>
        <dbReference type="Proteomes" id="UP000187455"/>
    </source>
</evidence>
<keyword evidence="10" id="KW-1185">Reference proteome</keyword>
<name>A0A1R0GSN4_9FUNG</name>
<dbReference type="InterPro" id="IPR001765">
    <property type="entry name" value="Carbonic_anhydrase"/>
</dbReference>
<comment type="similarity">
    <text evidence="1 8">Belongs to the beta-class carbonic anhydrase family.</text>
</comment>
<dbReference type="PANTHER" id="PTHR11002:SF76">
    <property type="entry name" value="CARBONIC ANHYDRASE"/>
    <property type="match status" value="1"/>
</dbReference>
<dbReference type="Pfam" id="PF00484">
    <property type="entry name" value="Pro_CA"/>
    <property type="match status" value="1"/>
</dbReference>
<dbReference type="GO" id="GO:0034599">
    <property type="term" value="P:cellular response to oxidative stress"/>
    <property type="evidence" value="ECO:0007669"/>
    <property type="project" value="TreeGrafter"/>
</dbReference>
<feature type="binding site" evidence="7">
    <location>
        <position position="130"/>
    </location>
    <ligand>
        <name>Zn(2+)</name>
        <dbReference type="ChEBI" id="CHEBI:29105"/>
    </ligand>
</feature>
<dbReference type="GO" id="GO:0008270">
    <property type="term" value="F:zinc ion binding"/>
    <property type="evidence" value="ECO:0007669"/>
    <property type="project" value="UniProtKB-UniRule"/>
</dbReference>
<dbReference type="Proteomes" id="UP000187455">
    <property type="component" value="Unassembled WGS sequence"/>
</dbReference>
<evidence type="ECO:0000256" key="7">
    <source>
        <dbReference type="PIRSR" id="PIRSR601765-1"/>
    </source>
</evidence>
<evidence type="ECO:0000256" key="2">
    <source>
        <dbReference type="ARBA" id="ARBA00012925"/>
    </source>
</evidence>
<evidence type="ECO:0000256" key="3">
    <source>
        <dbReference type="ARBA" id="ARBA00022723"/>
    </source>
</evidence>
<dbReference type="InterPro" id="IPR036874">
    <property type="entry name" value="Carbonic_anhydrase_sf"/>
</dbReference>
<sequence length="230" mass="25247">MFSNKGSAHPATDLSAESATLNNCESASALPPLERLIYLNEDFVNKTLAQDPKYFTNLTLNQNPSILYIGCSDSRVTIDVVTESHPGDIFEHRNIANSVTLDDVDTLAVIQYSVEDLHIKDIVISGHTYCGGIKAVLSGYDSLTGALSEWLAPIKQLYDDNRATLDAISDPYLQARTLTEMNVNRVVNLVNGLDIVTGARDNGQTVNIHGWIFLMESGLYHDMKITKSAN</sequence>
<comment type="caution">
    <text evidence="9">The sequence shown here is derived from an EMBL/GenBank/DDBJ whole genome shotgun (WGS) entry which is preliminary data.</text>
</comment>
<comment type="function">
    <text evidence="8">Reversible hydration of carbon dioxide.</text>
</comment>
<evidence type="ECO:0000256" key="5">
    <source>
        <dbReference type="ARBA" id="ARBA00023239"/>
    </source>
</evidence>
<dbReference type="OrthoDB" id="10248475at2759"/>
<reference evidence="9 10" key="1">
    <citation type="journal article" date="2016" name="Mol. Biol. Evol.">
        <title>Genome-Wide Survey of Gut Fungi (Harpellales) Reveals the First Horizontally Transferred Ubiquitin Gene from a Mosquito Host.</title>
        <authorList>
            <person name="Wang Y."/>
            <person name="White M.M."/>
            <person name="Kvist S."/>
            <person name="Moncalvo J.M."/>
        </authorList>
    </citation>
    <scope>NUCLEOTIDE SEQUENCE [LARGE SCALE GENOMIC DNA]</scope>
    <source>
        <strain evidence="9 10">ALG-7-W6</strain>
    </source>
</reference>
<keyword evidence="4 7" id="KW-0862">Zinc</keyword>
<evidence type="ECO:0000313" key="9">
    <source>
        <dbReference type="EMBL" id="OLY79904.1"/>
    </source>
</evidence>
<dbReference type="GO" id="GO:0004089">
    <property type="term" value="F:carbonate dehydratase activity"/>
    <property type="evidence" value="ECO:0007669"/>
    <property type="project" value="UniProtKB-UniRule"/>
</dbReference>
<keyword evidence="3 7" id="KW-0479">Metal-binding</keyword>
<dbReference type="EC" id="4.2.1.1" evidence="2 8"/>
<evidence type="ECO:0000256" key="1">
    <source>
        <dbReference type="ARBA" id="ARBA00006217"/>
    </source>
</evidence>
<dbReference type="AlphaFoldDB" id="A0A1R0GSN4"/>
<protein>
    <recommendedName>
        <fullName evidence="2 8">Carbonic anhydrase</fullName>
        <ecNumber evidence="2 8">4.2.1.1</ecNumber>
    </recommendedName>
    <alternativeName>
        <fullName evidence="8">Carbonate dehydratase</fullName>
    </alternativeName>
</protein>
<keyword evidence="5 8" id="KW-0456">Lyase</keyword>